<keyword evidence="3" id="KW-1185">Reference proteome</keyword>
<dbReference type="EMBL" id="JAAIUW010000012">
    <property type="protein sequence ID" value="KAF7807503.1"/>
    <property type="molecule type" value="Genomic_DNA"/>
</dbReference>
<feature type="compositionally biased region" description="Basic residues" evidence="1">
    <location>
        <begin position="75"/>
        <end position="89"/>
    </location>
</feature>
<feature type="compositionally biased region" description="Polar residues" evidence="1">
    <location>
        <begin position="96"/>
        <end position="105"/>
    </location>
</feature>
<reference evidence="2" key="1">
    <citation type="submission" date="2020-09" db="EMBL/GenBank/DDBJ databases">
        <title>Genome-Enabled Discovery of Anthraquinone Biosynthesis in Senna tora.</title>
        <authorList>
            <person name="Kang S.-H."/>
            <person name="Pandey R.P."/>
            <person name="Lee C.-M."/>
            <person name="Sim J.-S."/>
            <person name="Jeong J.-T."/>
            <person name="Choi B.-S."/>
            <person name="Jung M."/>
            <person name="Ginzburg D."/>
            <person name="Zhao K."/>
            <person name="Won S.Y."/>
            <person name="Oh T.-J."/>
            <person name="Yu Y."/>
            <person name="Kim N.-H."/>
            <person name="Lee O.R."/>
            <person name="Lee T.-H."/>
            <person name="Bashyal P."/>
            <person name="Kim T.-S."/>
            <person name="Lee W.-H."/>
            <person name="Kawkins C."/>
            <person name="Kim C.-K."/>
            <person name="Kim J.S."/>
            <person name="Ahn B.O."/>
            <person name="Rhee S.Y."/>
            <person name="Sohng J.K."/>
        </authorList>
    </citation>
    <scope>NUCLEOTIDE SEQUENCE</scope>
    <source>
        <tissue evidence="2">Leaf</tissue>
    </source>
</reference>
<evidence type="ECO:0000256" key="1">
    <source>
        <dbReference type="SAM" id="MobiDB-lite"/>
    </source>
</evidence>
<accession>A0A834SN03</accession>
<gene>
    <name evidence="2" type="ORF">G2W53_039664</name>
</gene>
<dbReference type="Proteomes" id="UP000634136">
    <property type="component" value="Unassembled WGS sequence"/>
</dbReference>
<sequence length="243" mass="27538">MKKPAGSSHYKCWTNNPPQRQNASTHNPFSPKESRKVEESASREEEERRKHKVEKCNSKKIVDERMRHQKELKTSHFKTKNGQNRRRKGQNNGGRTTETNGSSNGMAERTAKVRRKPTDRATEWPKERRKYDGNQRIQRRNGRKNDKKDKANNSWMGEGSQEKEDMVYLNAQSIDAVGATNELELQPVMEVSIAPSAIANETSSRAATPLLRPSASVSSSIPFSFRIGAISRSSFLPSARNGR</sequence>
<name>A0A834SN03_9FABA</name>
<feature type="compositionally biased region" description="Basic and acidic residues" evidence="1">
    <location>
        <begin position="32"/>
        <end position="74"/>
    </location>
</feature>
<evidence type="ECO:0000313" key="2">
    <source>
        <dbReference type="EMBL" id="KAF7807503.1"/>
    </source>
</evidence>
<proteinExistence type="predicted"/>
<feature type="compositionally biased region" description="Polar residues" evidence="1">
    <location>
        <begin position="13"/>
        <end position="28"/>
    </location>
</feature>
<protein>
    <submittedName>
        <fullName evidence="2">MLO-like protein 11 isoform X1</fullName>
    </submittedName>
</protein>
<evidence type="ECO:0000313" key="3">
    <source>
        <dbReference type="Proteomes" id="UP000634136"/>
    </source>
</evidence>
<feature type="region of interest" description="Disordered" evidence="1">
    <location>
        <begin position="1"/>
        <end position="162"/>
    </location>
</feature>
<feature type="compositionally biased region" description="Basic and acidic residues" evidence="1">
    <location>
        <begin position="116"/>
        <end position="133"/>
    </location>
</feature>
<dbReference type="AlphaFoldDB" id="A0A834SN03"/>
<comment type="caution">
    <text evidence="2">The sequence shown here is derived from an EMBL/GenBank/DDBJ whole genome shotgun (WGS) entry which is preliminary data.</text>
</comment>
<organism evidence="2 3">
    <name type="scientific">Senna tora</name>
    <dbReference type="NCBI Taxonomy" id="362788"/>
    <lineage>
        <taxon>Eukaryota</taxon>
        <taxon>Viridiplantae</taxon>
        <taxon>Streptophyta</taxon>
        <taxon>Embryophyta</taxon>
        <taxon>Tracheophyta</taxon>
        <taxon>Spermatophyta</taxon>
        <taxon>Magnoliopsida</taxon>
        <taxon>eudicotyledons</taxon>
        <taxon>Gunneridae</taxon>
        <taxon>Pentapetalae</taxon>
        <taxon>rosids</taxon>
        <taxon>fabids</taxon>
        <taxon>Fabales</taxon>
        <taxon>Fabaceae</taxon>
        <taxon>Caesalpinioideae</taxon>
        <taxon>Cassia clade</taxon>
        <taxon>Senna</taxon>
    </lineage>
</organism>